<dbReference type="EMBL" id="GBRH01190167">
    <property type="protein sequence ID" value="JAE07729.1"/>
    <property type="molecule type" value="Transcribed_RNA"/>
</dbReference>
<evidence type="ECO:0000256" key="1">
    <source>
        <dbReference type="SAM" id="SignalP"/>
    </source>
</evidence>
<sequence length="50" mass="5521">MCALLALHKFVACAAFAAGTKIRLSNKFVTKFPTDLLGTEFLSNLEYRTP</sequence>
<proteinExistence type="predicted"/>
<accession>A0A0A9F941</accession>
<dbReference type="AlphaFoldDB" id="A0A0A9F941"/>
<reference evidence="2" key="2">
    <citation type="journal article" date="2015" name="Data Brief">
        <title>Shoot transcriptome of the giant reed, Arundo donax.</title>
        <authorList>
            <person name="Barrero R.A."/>
            <person name="Guerrero F.D."/>
            <person name="Moolhuijzen P."/>
            <person name="Goolsby J.A."/>
            <person name="Tidwell J."/>
            <person name="Bellgard S.E."/>
            <person name="Bellgard M.I."/>
        </authorList>
    </citation>
    <scope>NUCLEOTIDE SEQUENCE</scope>
    <source>
        <tissue evidence="2">Shoot tissue taken approximately 20 cm above the soil surface</tissue>
    </source>
</reference>
<organism evidence="2">
    <name type="scientific">Arundo donax</name>
    <name type="common">Giant reed</name>
    <name type="synonym">Donax arundinaceus</name>
    <dbReference type="NCBI Taxonomy" id="35708"/>
    <lineage>
        <taxon>Eukaryota</taxon>
        <taxon>Viridiplantae</taxon>
        <taxon>Streptophyta</taxon>
        <taxon>Embryophyta</taxon>
        <taxon>Tracheophyta</taxon>
        <taxon>Spermatophyta</taxon>
        <taxon>Magnoliopsida</taxon>
        <taxon>Liliopsida</taxon>
        <taxon>Poales</taxon>
        <taxon>Poaceae</taxon>
        <taxon>PACMAD clade</taxon>
        <taxon>Arundinoideae</taxon>
        <taxon>Arundineae</taxon>
        <taxon>Arundo</taxon>
    </lineage>
</organism>
<feature type="chain" id="PRO_5002047281" evidence="1">
    <location>
        <begin position="20"/>
        <end position="50"/>
    </location>
</feature>
<feature type="signal peptide" evidence="1">
    <location>
        <begin position="1"/>
        <end position="19"/>
    </location>
</feature>
<reference evidence="2" key="1">
    <citation type="submission" date="2014-09" db="EMBL/GenBank/DDBJ databases">
        <authorList>
            <person name="Magalhaes I.L.F."/>
            <person name="Oliveira U."/>
            <person name="Santos F.R."/>
            <person name="Vidigal T.H.D.A."/>
            <person name="Brescovit A.D."/>
            <person name="Santos A.J."/>
        </authorList>
    </citation>
    <scope>NUCLEOTIDE SEQUENCE</scope>
    <source>
        <tissue evidence="2">Shoot tissue taken approximately 20 cm above the soil surface</tissue>
    </source>
</reference>
<protein>
    <submittedName>
        <fullName evidence="2">Uncharacterized protein</fullName>
    </submittedName>
</protein>
<keyword evidence="1" id="KW-0732">Signal</keyword>
<evidence type="ECO:0000313" key="2">
    <source>
        <dbReference type="EMBL" id="JAE07729.1"/>
    </source>
</evidence>
<name>A0A0A9F941_ARUDO</name>